<dbReference type="GO" id="GO:0001514">
    <property type="term" value="P:selenocysteine incorporation"/>
    <property type="evidence" value="ECO:0007669"/>
    <property type="project" value="UniProtKB-UniRule"/>
</dbReference>
<dbReference type="HAMAP" id="MF_00423">
    <property type="entry name" value="SelA"/>
    <property type="match status" value="1"/>
</dbReference>
<comment type="pathway">
    <text evidence="8">Aminoacyl-tRNA biosynthesis; selenocysteinyl-tRNA(Sec) biosynthesis; selenocysteinyl-tRNA(Sec) from L-seryl-tRNA(Sec) (bacterial route): step 1/1.</text>
</comment>
<comment type="catalytic activity">
    <reaction evidence="8">
        <text>L-seryl-tRNA(Sec) + selenophosphate + H(+) = L-selenocysteinyl-tRNA(Sec) + phosphate</text>
        <dbReference type="Rhea" id="RHEA:22728"/>
        <dbReference type="Rhea" id="RHEA-COMP:9742"/>
        <dbReference type="Rhea" id="RHEA-COMP:9743"/>
        <dbReference type="ChEBI" id="CHEBI:15378"/>
        <dbReference type="ChEBI" id="CHEBI:16144"/>
        <dbReference type="ChEBI" id="CHEBI:43474"/>
        <dbReference type="ChEBI" id="CHEBI:78533"/>
        <dbReference type="ChEBI" id="CHEBI:78573"/>
        <dbReference type="EC" id="2.9.1.1"/>
    </reaction>
</comment>
<dbReference type="NCBIfam" id="TIGR00474">
    <property type="entry name" value="selA"/>
    <property type="match status" value="1"/>
</dbReference>
<gene>
    <name evidence="8 10" type="primary">selA</name>
    <name evidence="10" type="ORF">Pla163_14540</name>
</gene>
<sequence length="471" mass="50407">MSEERASTNPYRLLPKVDALVAASTGTDLPSAVLTRLAQSVLDRLRSQIASGERSPEDFEAFARDGGVARALEDAIALERGSGLVRVINATGVVLNTGLGRAPVHPEAAEHMAEVARGYCVLEVDRFSGKRNRRDDRTSELLTRVVGGEAAIAVNNCAAAVLLALQTFAGGRSCILSRGELVEIGGSFRMPSVMERAGVELVEVGTTNRTRAADYSSAIDDHTGLLLKVHTSNYRVVGFTEEVSVAELAALGRERGLPVVYDLGSGLVDPDGAVPLDFLDDERTVAASLADGADAVLFSGDKLFGGPQAGFIVGRRAAIDAMRQNPLYRALRLDKVALAGIETTLELMLSGRGNELPARALLCARPADLKVRAERLAEQIDALASMEARVVPGRSQPGSGSAPHVFIDTFCLDVARDGWSAERLSRELRHGEPPVFARISEDRVLLDVRTLLPGDDEDLVRALTALDRQER</sequence>
<feature type="modified residue" description="N6-(pyridoxal phosphate)lysine" evidence="8 9">
    <location>
        <position position="302"/>
    </location>
</feature>
<dbReference type="GO" id="GO:0001717">
    <property type="term" value="P:conversion of seryl-tRNAsec to selenocys-tRNAsec"/>
    <property type="evidence" value="ECO:0007669"/>
    <property type="project" value="UniProtKB-UniRule"/>
</dbReference>
<comment type="subcellular location">
    <subcellularLocation>
        <location evidence="8">Cytoplasm</location>
    </subcellularLocation>
</comment>
<keyword evidence="11" id="KW-1185">Reference proteome</keyword>
<evidence type="ECO:0000256" key="8">
    <source>
        <dbReference type="HAMAP-Rule" id="MF_00423"/>
    </source>
</evidence>
<keyword evidence="4 8" id="KW-0663">Pyridoxal phosphate</keyword>
<dbReference type="Gene3D" id="3.90.1150.180">
    <property type="match status" value="1"/>
</dbReference>
<accession>A0A518CYR0</accession>
<dbReference type="Pfam" id="PF03841">
    <property type="entry name" value="SelA"/>
    <property type="match status" value="1"/>
</dbReference>
<evidence type="ECO:0000256" key="7">
    <source>
        <dbReference type="ARBA" id="ARBA00044507"/>
    </source>
</evidence>
<protein>
    <recommendedName>
        <fullName evidence="8">L-seryl-tRNA(Sec) selenium transferase</fullName>
        <ecNumber evidence="8">2.9.1.1</ecNumber>
    </recommendedName>
    <alternativeName>
        <fullName evidence="8">Selenocysteine synthase</fullName>
        <shortName evidence="8">Sec synthase</shortName>
    </alternativeName>
    <alternativeName>
        <fullName evidence="8">Selenocysteinyl-tRNA(Sec) synthase</fullName>
    </alternativeName>
</protein>
<dbReference type="SUPFAM" id="SSF53383">
    <property type="entry name" value="PLP-dependent transferases"/>
    <property type="match status" value="1"/>
</dbReference>
<organism evidence="10 11">
    <name type="scientific">Rohdeia mirabilis</name>
    <dbReference type="NCBI Taxonomy" id="2528008"/>
    <lineage>
        <taxon>Bacteria</taxon>
        <taxon>Pseudomonadati</taxon>
        <taxon>Planctomycetota</taxon>
        <taxon>Planctomycetia</taxon>
        <taxon>Planctomycetia incertae sedis</taxon>
        <taxon>Rohdeia</taxon>
    </lineage>
</organism>
<dbReference type="PANTHER" id="PTHR32328:SF0">
    <property type="entry name" value="L-SERYL-TRNA(SEC) SELENIUM TRANSFERASE"/>
    <property type="match status" value="1"/>
</dbReference>
<keyword evidence="6 8" id="KW-0711">Selenium</keyword>
<comment type="similarity">
    <text evidence="7 8">Belongs to the SelA family.</text>
</comment>
<dbReference type="PANTHER" id="PTHR32328">
    <property type="entry name" value="L-SERYL-TRNA(SEC) SELENIUM TRANSFERASE"/>
    <property type="match status" value="1"/>
</dbReference>
<dbReference type="Proteomes" id="UP000319342">
    <property type="component" value="Chromosome"/>
</dbReference>
<evidence type="ECO:0000256" key="4">
    <source>
        <dbReference type="ARBA" id="ARBA00022898"/>
    </source>
</evidence>
<evidence type="ECO:0000256" key="3">
    <source>
        <dbReference type="ARBA" id="ARBA00022679"/>
    </source>
</evidence>
<evidence type="ECO:0000256" key="5">
    <source>
        <dbReference type="ARBA" id="ARBA00022917"/>
    </source>
</evidence>
<evidence type="ECO:0000313" key="10">
    <source>
        <dbReference type="EMBL" id="QDU84347.1"/>
    </source>
</evidence>
<evidence type="ECO:0000256" key="1">
    <source>
        <dbReference type="ARBA" id="ARBA00001933"/>
    </source>
</evidence>
<evidence type="ECO:0000313" key="11">
    <source>
        <dbReference type="Proteomes" id="UP000319342"/>
    </source>
</evidence>
<dbReference type="InterPro" id="IPR004534">
    <property type="entry name" value="SelA_trans"/>
</dbReference>
<evidence type="ECO:0000256" key="9">
    <source>
        <dbReference type="PIRSR" id="PIRSR618319-50"/>
    </source>
</evidence>
<dbReference type="InterPro" id="IPR018319">
    <property type="entry name" value="SelA-like"/>
</dbReference>
<dbReference type="EC" id="2.9.1.1" evidence="8"/>
<dbReference type="RefSeq" id="WP_419186412.1">
    <property type="nucleotide sequence ID" value="NZ_CP036290.1"/>
</dbReference>
<name>A0A518CYR0_9BACT</name>
<dbReference type="GO" id="GO:0004125">
    <property type="term" value="F:L-seryl-tRNA(Sec) selenium transferase activity"/>
    <property type="evidence" value="ECO:0007669"/>
    <property type="project" value="UniProtKB-UniRule"/>
</dbReference>
<keyword evidence="3 8" id="KW-0808">Transferase</keyword>
<proteinExistence type="inferred from homology"/>
<comment type="function">
    <text evidence="8">Converts seryl-tRNA(Sec) to selenocysteinyl-tRNA(Sec) required for selenoprotein biosynthesis.</text>
</comment>
<evidence type="ECO:0000256" key="2">
    <source>
        <dbReference type="ARBA" id="ARBA00022490"/>
    </source>
</evidence>
<dbReference type="EMBL" id="CP036290">
    <property type="protein sequence ID" value="QDU84347.1"/>
    <property type="molecule type" value="Genomic_DNA"/>
</dbReference>
<dbReference type="UniPathway" id="UPA00906">
    <property type="reaction ID" value="UER00896"/>
</dbReference>
<comment type="cofactor">
    <cofactor evidence="1 8 9">
        <name>pyridoxal 5'-phosphate</name>
        <dbReference type="ChEBI" id="CHEBI:597326"/>
    </cofactor>
</comment>
<dbReference type="InterPro" id="IPR015421">
    <property type="entry name" value="PyrdxlP-dep_Trfase_major"/>
</dbReference>
<dbReference type="Gene3D" id="3.40.640.10">
    <property type="entry name" value="Type I PLP-dependent aspartate aminotransferase-like (Major domain)"/>
    <property type="match status" value="1"/>
</dbReference>
<dbReference type="GO" id="GO:0005737">
    <property type="term" value="C:cytoplasm"/>
    <property type="evidence" value="ECO:0007669"/>
    <property type="project" value="UniProtKB-SubCell"/>
</dbReference>
<keyword evidence="5 8" id="KW-0648">Protein biosynthesis</keyword>
<keyword evidence="2 8" id="KW-0963">Cytoplasm</keyword>
<dbReference type="InterPro" id="IPR015424">
    <property type="entry name" value="PyrdxlP-dep_Trfase"/>
</dbReference>
<evidence type="ECO:0000256" key="6">
    <source>
        <dbReference type="ARBA" id="ARBA00023266"/>
    </source>
</evidence>
<reference evidence="10 11" key="1">
    <citation type="submission" date="2019-02" db="EMBL/GenBank/DDBJ databases">
        <title>Deep-cultivation of Planctomycetes and their phenomic and genomic characterization uncovers novel biology.</title>
        <authorList>
            <person name="Wiegand S."/>
            <person name="Jogler M."/>
            <person name="Boedeker C."/>
            <person name="Pinto D."/>
            <person name="Vollmers J."/>
            <person name="Rivas-Marin E."/>
            <person name="Kohn T."/>
            <person name="Peeters S.H."/>
            <person name="Heuer A."/>
            <person name="Rast P."/>
            <person name="Oberbeckmann S."/>
            <person name="Bunk B."/>
            <person name="Jeske O."/>
            <person name="Meyerdierks A."/>
            <person name="Storesund J.E."/>
            <person name="Kallscheuer N."/>
            <person name="Luecker S."/>
            <person name="Lage O.M."/>
            <person name="Pohl T."/>
            <person name="Merkel B.J."/>
            <person name="Hornburger P."/>
            <person name="Mueller R.-W."/>
            <person name="Bruemmer F."/>
            <person name="Labrenz M."/>
            <person name="Spormann A.M."/>
            <person name="Op den Camp H."/>
            <person name="Overmann J."/>
            <person name="Amann R."/>
            <person name="Jetten M.S.M."/>
            <person name="Mascher T."/>
            <person name="Medema M.H."/>
            <person name="Devos D.P."/>
            <person name="Kaster A.-K."/>
            <person name="Ovreas L."/>
            <person name="Rohde M."/>
            <person name="Galperin M.Y."/>
            <person name="Jogler C."/>
        </authorList>
    </citation>
    <scope>NUCLEOTIDE SEQUENCE [LARGE SCALE GENOMIC DNA]</scope>
    <source>
        <strain evidence="10 11">Pla163</strain>
    </source>
</reference>
<dbReference type="AlphaFoldDB" id="A0A518CYR0"/>